<dbReference type="AlphaFoldDB" id="A0A5S6QP94"/>
<evidence type="ECO:0000256" key="7">
    <source>
        <dbReference type="ARBA" id="ARBA00023170"/>
    </source>
</evidence>
<reference evidence="13" key="1">
    <citation type="submission" date="2019-12" db="UniProtKB">
        <authorList>
            <consortium name="WormBaseParasite"/>
        </authorList>
    </citation>
    <scope>IDENTIFICATION</scope>
</reference>
<dbReference type="InterPro" id="IPR000276">
    <property type="entry name" value="GPCR_Rhodpsn"/>
</dbReference>
<dbReference type="GO" id="GO:0043005">
    <property type="term" value="C:neuron projection"/>
    <property type="evidence" value="ECO:0007669"/>
    <property type="project" value="TreeGrafter"/>
</dbReference>
<feature type="transmembrane region" description="Helical" evidence="10">
    <location>
        <begin position="242"/>
        <end position="260"/>
    </location>
</feature>
<dbReference type="GO" id="GO:0004983">
    <property type="term" value="F:neuropeptide Y receptor activity"/>
    <property type="evidence" value="ECO:0007669"/>
    <property type="project" value="InterPro"/>
</dbReference>
<evidence type="ECO:0000256" key="1">
    <source>
        <dbReference type="ARBA" id="ARBA00004141"/>
    </source>
</evidence>
<keyword evidence="8 9" id="KW-0807">Transducer</keyword>
<dbReference type="PROSITE" id="PS50262">
    <property type="entry name" value="G_PROTEIN_RECEP_F1_2"/>
    <property type="match status" value="1"/>
</dbReference>
<feature type="domain" description="G-protein coupled receptors family 1 profile" evidence="11">
    <location>
        <begin position="48"/>
        <end position="302"/>
    </location>
</feature>
<proteinExistence type="inferred from homology"/>
<feature type="transmembrane region" description="Helical" evidence="10">
    <location>
        <begin position="143"/>
        <end position="164"/>
    </location>
</feature>
<dbReference type="WBParaSite" id="TMUE_2000009176.1">
    <property type="protein sequence ID" value="TMUE_2000009176.1"/>
    <property type="gene ID" value="WBGene00286285"/>
</dbReference>
<protein>
    <submittedName>
        <fullName evidence="13">G_PROTEIN_RECEP_F1_2 domain-containing protein</fullName>
    </submittedName>
</protein>
<organism evidence="12 13">
    <name type="scientific">Trichuris muris</name>
    <name type="common">Mouse whipworm</name>
    <dbReference type="NCBI Taxonomy" id="70415"/>
    <lineage>
        <taxon>Eukaryota</taxon>
        <taxon>Metazoa</taxon>
        <taxon>Ecdysozoa</taxon>
        <taxon>Nematoda</taxon>
        <taxon>Enoplea</taxon>
        <taxon>Dorylaimia</taxon>
        <taxon>Trichinellida</taxon>
        <taxon>Trichuridae</taxon>
        <taxon>Trichuris</taxon>
    </lineage>
</organism>
<dbReference type="InterPro" id="IPR017452">
    <property type="entry name" value="GPCR_Rhodpsn_7TM"/>
</dbReference>
<evidence type="ECO:0000313" key="13">
    <source>
        <dbReference type="WBParaSite" id="TMUE_2000009176.1"/>
    </source>
</evidence>
<feature type="transmembrane region" description="Helical" evidence="10">
    <location>
        <begin position="280"/>
        <end position="304"/>
    </location>
</feature>
<feature type="transmembrane region" description="Helical" evidence="10">
    <location>
        <begin position="32"/>
        <end position="57"/>
    </location>
</feature>
<dbReference type="PRINTS" id="PR00237">
    <property type="entry name" value="GPCRRHODOPSN"/>
</dbReference>
<dbReference type="CDD" id="cd15203">
    <property type="entry name" value="7tmA_NPYR-like"/>
    <property type="match status" value="1"/>
</dbReference>
<accession>A0A5S6QP94</accession>
<dbReference type="Pfam" id="PF00001">
    <property type="entry name" value="7tm_1"/>
    <property type="match status" value="1"/>
</dbReference>
<evidence type="ECO:0000256" key="3">
    <source>
        <dbReference type="ARBA" id="ARBA00022692"/>
    </source>
</evidence>
<feature type="transmembrane region" description="Helical" evidence="10">
    <location>
        <begin position="109"/>
        <end position="131"/>
    </location>
</feature>
<dbReference type="Proteomes" id="UP000046395">
    <property type="component" value="Unassembled WGS sequence"/>
</dbReference>
<keyword evidence="12" id="KW-1185">Reference proteome</keyword>
<comment type="similarity">
    <text evidence="2 9">Belongs to the G-protein coupled receptor 1 family.</text>
</comment>
<evidence type="ECO:0000256" key="4">
    <source>
        <dbReference type="ARBA" id="ARBA00022989"/>
    </source>
</evidence>
<sequence length="389" mass="45344">MIITVNGTSGNNSLFCDYSQTTGMHHQIWAKVFFVILYAFVLLMAFCGNLLVIYIIVMRRRLQNVTNFFICNLAVSDLFVSLTSLWLTPMYGYLGRWIWGSVMCHSVPMIQGAGIFISSLTLTAIAIDRYIVILNPFKKRMTVKVCLTVIISIWLFSLMLVAPYGLHMDLHYSPQCDFHICRELWEFGELQAAYGFTVMVLQFGIPFFVIAVCYIRIWHHLCTRKSLVHLKSDSALKRKKRLLKMLILMVSIFGLCWLPFNMLNLWRDLSPGAIDAKSYFVFLFLLSHLIAMSASGWNPVLYAWMNDNFSREYRYIFYFLCGRKHCARSNNPNMVAGHYDPDRTGNHISEFQYEKHMKNYDFHEQRNDETNQSTLKNSLLKRKVTDYES</sequence>
<dbReference type="PROSITE" id="PS00237">
    <property type="entry name" value="G_PROTEIN_RECEP_F1_1"/>
    <property type="match status" value="1"/>
</dbReference>
<comment type="subcellular location">
    <subcellularLocation>
        <location evidence="1">Membrane</location>
        <topology evidence="1">Multi-pass membrane protein</topology>
    </subcellularLocation>
</comment>
<dbReference type="SUPFAM" id="SSF81321">
    <property type="entry name" value="Family A G protein-coupled receptor-like"/>
    <property type="match status" value="1"/>
</dbReference>
<keyword evidence="3 9" id="KW-0812">Transmembrane</keyword>
<evidence type="ECO:0000256" key="6">
    <source>
        <dbReference type="ARBA" id="ARBA00023136"/>
    </source>
</evidence>
<keyword evidence="5 9" id="KW-0297">G-protein coupled receptor</keyword>
<keyword evidence="6 10" id="KW-0472">Membrane</keyword>
<dbReference type="InterPro" id="IPR000611">
    <property type="entry name" value="NPY_rcpt"/>
</dbReference>
<dbReference type="Gene3D" id="1.20.1070.10">
    <property type="entry name" value="Rhodopsin 7-helix transmembrane proteins"/>
    <property type="match status" value="1"/>
</dbReference>
<evidence type="ECO:0000313" key="12">
    <source>
        <dbReference type="Proteomes" id="UP000046395"/>
    </source>
</evidence>
<name>A0A5S6QP94_TRIMR</name>
<feature type="transmembrane region" description="Helical" evidence="10">
    <location>
        <begin position="69"/>
        <end position="89"/>
    </location>
</feature>
<dbReference type="PANTHER" id="PTHR24235">
    <property type="entry name" value="NEUROPEPTIDE Y RECEPTOR"/>
    <property type="match status" value="1"/>
</dbReference>
<feature type="transmembrane region" description="Helical" evidence="10">
    <location>
        <begin position="192"/>
        <end position="215"/>
    </location>
</feature>
<evidence type="ECO:0000256" key="8">
    <source>
        <dbReference type="ARBA" id="ARBA00023224"/>
    </source>
</evidence>
<evidence type="ECO:0000256" key="2">
    <source>
        <dbReference type="ARBA" id="ARBA00010663"/>
    </source>
</evidence>
<evidence type="ECO:0000256" key="9">
    <source>
        <dbReference type="RuleBase" id="RU000688"/>
    </source>
</evidence>
<dbReference type="PRINTS" id="PR01012">
    <property type="entry name" value="NRPEPTIDEYR"/>
</dbReference>
<dbReference type="STRING" id="70415.A0A5S6QP94"/>
<evidence type="ECO:0000256" key="10">
    <source>
        <dbReference type="SAM" id="Phobius"/>
    </source>
</evidence>
<evidence type="ECO:0000256" key="5">
    <source>
        <dbReference type="ARBA" id="ARBA00023040"/>
    </source>
</evidence>
<keyword evidence="7 9" id="KW-0675">Receptor</keyword>
<keyword evidence="4 10" id="KW-1133">Transmembrane helix</keyword>
<dbReference type="PANTHER" id="PTHR24235:SF29">
    <property type="entry name" value="GH23382P"/>
    <property type="match status" value="1"/>
</dbReference>
<dbReference type="GO" id="GO:0042923">
    <property type="term" value="F:neuropeptide binding"/>
    <property type="evidence" value="ECO:0007669"/>
    <property type="project" value="TreeGrafter"/>
</dbReference>
<dbReference type="GO" id="GO:0005886">
    <property type="term" value="C:plasma membrane"/>
    <property type="evidence" value="ECO:0007669"/>
    <property type="project" value="TreeGrafter"/>
</dbReference>
<evidence type="ECO:0000259" key="11">
    <source>
        <dbReference type="PROSITE" id="PS50262"/>
    </source>
</evidence>